<comment type="caution">
    <text evidence="1">The sequence shown here is derived from an EMBL/GenBank/DDBJ whole genome shotgun (WGS) entry which is preliminary data.</text>
</comment>
<sequence>MQDLALGLVDLHEVCTGPPLQPVRVPLDGIPSLQRVDRTTQLGVVGKLAEVSGNFTGLPQLLEYDGQWLSNFIRQFPRDLWMHLIRSRGYLSLLPPSVGFLFVFEFVQEHLVHSCRPPDGFLPGYSTKQMPEEAKACSPDVQGSELAVRPPRCPKDLVLHHFMVTAAKAALELHIPHRRLLVGENKVQHSTSPCWLLSPWEKEVIISAFEEPPGLLMPCCVVPPRDIGVVEVPHEEEGLDGDSTTSLGSLFQCLTTLLVKKFFLISNLNLPWRNLRPFSLVLSLVTWEKRPTPTSLQPPFRLNNPSSLSCDSSDLCCRPFTSFIALLWTRSSTSVSLL</sequence>
<dbReference type="Proteomes" id="UP001333110">
    <property type="component" value="Unassembled WGS sequence"/>
</dbReference>
<dbReference type="AlphaFoldDB" id="A0AAN7N4U2"/>
<protein>
    <submittedName>
        <fullName evidence="1">Uncharacterized protein</fullName>
    </submittedName>
</protein>
<dbReference type="EMBL" id="JAUNZN010000004">
    <property type="protein sequence ID" value="KAK4821803.1"/>
    <property type="molecule type" value="Genomic_DNA"/>
</dbReference>
<gene>
    <name evidence="1" type="ORF">QYF61_003832</name>
</gene>
<evidence type="ECO:0000313" key="1">
    <source>
        <dbReference type="EMBL" id="KAK4821803.1"/>
    </source>
</evidence>
<reference evidence="1 2" key="1">
    <citation type="journal article" date="2023" name="J. Hered.">
        <title>Chromosome-level genome of the wood stork (Mycteria americana) provides insight into avian chromosome evolution.</title>
        <authorList>
            <person name="Flamio R. Jr."/>
            <person name="Ramstad K.M."/>
        </authorList>
    </citation>
    <scope>NUCLEOTIDE SEQUENCE [LARGE SCALE GENOMIC DNA]</scope>
    <source>
        <strain evidence="1">JAX WOST 10</strain>
    </source>
</reference>
<name>A0AAN7N4U2_MYCAM</name>
<accession>A0AAN7N4U2</accession>
<evidence type="ECO:0000313" key="2">
    <source>
        <dbReference type="Proteomes" id="UP001333110"/>
    </source>
</evidence>
<keyword evidence="2" id="KW-1185">Reference proteome</keyword>
<proteinExistence type="predicted"/>
<organism evidence="1 2">
    <name type="scientific">Mycteria americana</name>
    <name type="common">Wood stork</name>
    <dbReference type="NCBI Taxonomy" id="33587"/>
    <lineage>
        <taxon>Eukaryota</taxon>
        <taxon>Metazoa</taxon>
        <taxon>Chordata</taxon>
        <taxon>Craniata</taxon>
        <taxon>Vertebrata</taxon>
        <taxon>Euteleostomi</taxon>
        <taxon>Archelosauria</taxon>
        <taxon>Archosauria</taxon>
        <taxon>Dinosauria</taxon>
        <taxon>Saurischia</taxon>
        <taxon>Theropoda</taxon>
        <taxon>Coelurosauria</taxon>
        <taxon>Aves</taxon>
        <taxon>Neognathae</taxon>
        <taxon>Neoaves</taxon>
        <taxon>Aequornithes</taxon>
        <taxon>Ciconiiformes</taxon>
        <taxon>Ciconiidae</taxon>
        <taxon>Mycteria</taxon>
    </lineage>
</organism>